<dbReference type="Proteomes" id="UP000286045">
    <property type="component" value="Unassembled WGS sequence"/>
</dbReference>
<evidence type="ECO:0000256" key="1">
    <source>
        <dbReference type="SAM" id="MobiDB-lite"/>
    </source>
</evidence>
<accession>A0A439D0G7</accession>
<keyword evidence="3" id="KW-1185">Reference proteome</keyword>
<name>A0A439D0G7_9PEZI</name>
<proteinExistence type="predicted"/>
<feature type="compositionally biased region" description="Basic and acidic residues" evidence="1">
    <location>
        <begin position="15"/>
        <end position="31"/>
    </location>
</feature>
<evidence type="ECO:0000313" key="3">
    <source>
        <dbReference type="Proteomes" id="UP000286045"/>
    </source>
</evidence>
<dbReference type="EMBL" id="RYZI01000237">
    <property type="protein sequence ID" value="RWA07787.1"/>
    <property type="molecule type" value="Genomic_DNA"/>
</dbReference>
<protein>
    <submittedName>
        <fullName evidence="2">Uncharacterized protein</fullName>
    </submittedName>
</protein>
<comment type="caution">
    <text evidence="2">The sequence shown here is derived from an EMBL/GenBank/DDBJ whole genome shotgun (WGS) entry which is preliminary data.</text>
</comment>
<dbReference type="AlphaFoldDB" id="A0A439D0G7"/>
<feature type="region of interest" description="Disordered" evidence="1">
    <location>
        <begin position="1"/>
        <end position="42"/>
    </location>
</feature>
<sequence>MSSTDSPSNPSSPDSPEKEIKNGQEEADKEPVPNPPVVAPAQRDCFLDGSEHLYELLIGVEHGVPHPRRMWDGSSPLATQYICDECWQRLGHSSSE</sequence>
<gene>
    <name evidence="2" type="ORF">EKO27_g7324</name>
</gene>
<feature type="compositionally biased region" description="Low complexity" evidence="1">
    <location>
        <begin position="1"/>
        <end position="14"/>
    </location>
</feature>
<evidence type="ECO:0000313" key="2">
    <source>
        <dbReference type="EMBL" id="RWA07787.1"/>
    </source>
</evidence>
<reference evidence="2 3" key="1">
    <citation type="submission" date="2018-12" db="EMBL/GenBank/DDBJ databases">
        <title>Draft genome sequence of Xylaria grammica IHI A82.</title>
        <authorList>
            <person name="Buettner E."/>
            <person name="Kellner H."/>
        </authorList>
    </citation>
    <scope>NUCLEOTIDE SEQUENCE [LARGE SCALE GENOMIC DNA]</scope>
    <source>
        <strain evidence="2 3">IHI A82</strain>
    </source>
</reference>
<organism evidence="2 3">
    <name type="scientific">Xylaria grammica</name>
    <dbReference type="NCBI Taxonomy" id="363999"/>
    <lineage>
        <taxon>Eukaryota</taxon>
        <taxon>Fungi</taxon>
        <taxon>Dikarya</taxon>
        <taxon>Ascomycota</taxon>
        <taxon>Pezizomycotina</taxon>
        <taxon>Sordariomycetes</taxon>
        <taxon>Xylariomycetidae</taxon>
        <taxon>Xylariales</taxon>
        <taxon>Xylariaceae</taxon>
        <taxon>Xylaria</taxon>
    </lineage>
</organism>